<evidence type="ECO:0000313" key="11">
    <source>
        <dbReference type="EMBL" id="HIV03433.1"/>
    </source>
</evidence>
<dbReference type="Pfam" id="PF07155">
    <property type="entry name" value="ECF-ribofla_trS"/>
    <property type="match status" value="1"/>
</dbReference>
<protein>
    <submittedName>
        <fullName evidence="11">ATP-binding cassette domain-containing protein</fullName>
    </submittedName>
</protein>
<comment type="similarity">
    <text evidence="2">Belongs to the ABC transporter superfamily.</text>
</comment>
<feature type="transmembrane region" description="Helical" evidence="9">
    <location>
        <begin position="388"/>
        <end position="408"/>
    </location>
</feature>
<gene>
    <name evidence="11" type="ORF">IAC74_07640</name>
</gene>
<dbReference type="InterPro" id="IPR009825">
    <property type="entry name" value="ECF_substrate-spec-like"/>
</dbReference>
<feature type="domain" description="ABC transporter" evidence="10">
    <location>
        <begin position="25"/>
        <end position="260"/>
    </location>
</feature>
<dbReference type="InterPro" id="IPR015856">
    <property type="entry name" value="ABC_transpr_CbiO/EcfA_su"/>
</dbReference>
<dbReference type="Pfam" id="PF00005">
    <property type="entry name" value="ABC_tran"/>
    <property type="match status" value="1"/>
</dbReference>
<dbReference type="PROSITE" id="PS00211">
    <property type="entry name" value="ABC_TRANSPORTER_1"/>
    <property type="match status" value="1"/>
</dbReference>
<dbReference type="InterPro" id="IPR017871">
    <property type="entry name" value="ABC_transporter-like_CS"/>
</dbReference>
<dbReference type="AlphaFoldDB" id="A0A9D1NHS4"/>
<evidence type="ECO:0000256" key="7">
    <source>
        <dbReference type="ARBA" id="ARBA00022967"/>
    </source>
</evidence>
<name>A0A9D1NHS4_9FIRM</name>
<evidence type="ECO:0000256" key="5">
    <source>
        <dbReference type="ARBA" id="ARBA00022741"/>
    </source>
</evidence>
<comment type="subcellular location">
    <subcellularLocation>
        <location evidence="1">Cell membrane</location>
        <topology evidence="1">Peripheral membrane protein</topology>
    </subcellularLocation>
</comment>
<feature type="transmembrane region" description="Helical" evidence="9">
    <location>
        <begin position="414"/>
        <end position="431"/>
    </location>
</feature>
<feature type="transmembrane region" description="Helical" evidence="9">
    <location>
        <begin position="572"/>
        <end position="594"/>
    </location>
</feature>
<reference evidence="11" key="1">
    <citation type="submission" date="2020-10" db="EMBL/GenBank/DDBJ databases">
        <authorList>
            <person name="Gilroy R."/>
        </authorList>
    </citation>
    <scope>NUCLEOTIDE SEQUENCE</scope>
    <source>
        <strain evidence="11">4920</strain>
    </source>
</reference>
<evidence type="ECO:0000256" key="9">
    <source>
        <dbReference type="SAM" id="Phobius"/>
    </source>
</evidence>
<evidence type="ECO:0000313" key="12">
    <source>
        <dbReference type="Proteomes" id="UP000886743"/>
    </source>
</evidence>
<keyword evidence="9" id="KW-1133">Transmembrane helix</keyword>
<comment type="caution">
    <text evidence="11">The sequence shown here is derived from an EMBL/GenBank/DDBJ whole genome shotgun (WGS) entry which is preliminary data.</text>
</comment>
<keyword evidence="4" id="KW-1003">Cell membrane</keyword>
<dbReference type="InterPro" id="IPR003593">
    <property type="entry name" value="AAA+_ATPase"/>
</dbReference>
<dbReference type="InterPro" id="IPR027417">
    <property type="entry name" value="P-loop_NTPase"/>
</dbReference>
<keyword evidence="3" id="KW-0813">Transport</keyword>
<organism evidence="11 12">
    <name type="scientific">Candidatus Aphodoplasma excrementigallinarum</name>
    <dbReference type="NCBI Taxonomy" id="2840673"/>
    <lineage>
        <taxon>Bacteria</taxon>
        <taxon>Bacillati</taxon>
        <taxon>Bacillota</taxon>
        <taxon>Clostridia</taxon>
        <taxon>Eubacteriales</taxon>
        <taxon>Candidatus Aphodoplasma</taxon>
    </lineage>
</organism>
<accession>A0A9D1NHS4</accession>
<keyword evidence="5" id="KW-0547">Nucleotide-binding</keyword>
<keyword evidence="6 11" id="KW-0067">ATP-binding</keyword>
<dbReference type="EMBL" id="DVOF01000231">
    <property type="protein sequence ID" value="HIV03433.1"/>
    <property type="molecule type" value="Genomic_DNA"/>
</dbReference>
<dbReference type="InterPro" id="IPR003439">
    <property type="entry name" value="ABC_transporter-like_ATP-bd"/>
</dbReference>
<evidence type="ECO:0000256" key="8">
    <source>
        <dbReference type="ARBA" id="ARBA00023136"/>
    </source>
</evidence>
<feature type="transmembrane region" description="Helical" evidence="9">
    <location>
        <begin position="317"/>
        <end position="338"/>
    </location>
</feature>
<evidence type="ECO:0000256" key="6">
    <source>
        <dbReference type="ARBA" id="ARBA00022840"/>
    </source>
</evidence>
<keyword evidence="8 9" id="KW-0472">Membrane</keyword>
<dbReference type="InterPro" id="IPR050095">
    <property type="entry name" value="ECF_ABC_transporter_ATP-bd"/>
</dbReference>
<evidence type="ECO:0000259" key="10">
    <source>
        <dbReference type="PROSITE" id="PS50893"/>
    </source>
</evidence>
<dbReference type="PANTHER" id="PTHR43553">
    <property type="entry name" value="HEAVY METAL TRANSPORTER"/>
    <property type="match status" value="1"/>
</dbReference>
<feature type="transmembrane region" description="Helical" evidence="9">
    <location>
        <begin position="344"/>
        <end position="362"/>
    </location>
</feature>
<keyword evidence="7" id="KW-1278">Translocase</keyword>
<dbReference type="Proteomes" id="UP000886743">
    <property type="component" value="Unassembled WGS sequence"/>
</dbReference>
<dbReference type="GO" id="GO:0043190">
    <property type="term" value="C:ATP-binding cassette (ABC) transporter complex"/>
    <property type="evidence" value="ECO:0007669"/>
    <property type="project" value="TreeGrafter"/>
</dbReference>
<evidence type="ECO:0000256" key="4">
    <source>
        <dbReference type="ARBA" id="ARBA00022475"/>
    </source>
</evidence>
<dbReference type="PROSITE" id="PS50893">
    <property type="entry name" value="ABC_TRANSPORTER_2"/>
    <property type="match status" value="1"/>
</dbReference>
<sequence length="614" mass="67934">MADIQKPDAAKIPCDGKELQTAPMLELREVWFRYEKDAPDVVKGLSVSIHEGELFALVGGNGTGKTTSLSLMSGLLKPYRGEVLLGGRPLENINGEERFHGLLGVLPQNPQALFVKKTVELDLYEMLRERKLSKEEKDARVAQVVQLCELEPLLGMHPYDLSGGEQQRAALAKVLLLRPRVLLLDEPTKGLDGYFKEKLAAILKSLQAAGTTIVMVSHDIEFCAKYADRCAMFFDGSITSCAAPRAFFCGKSFYTTAANRMARTTLPNAVLAEDIILALGGSLPQKPAKTPDFQYTLPERRAEDQPVEKRKLSWKRITAGTVCLALFLITACLFYDRFADWREYLAEFFLVLELGLGFVAFFPGKELAAADASVQPPKEKRRLSRRTLVALTMILVAIPLTIFIGIYYLGDRKYYFISLLILLETMLPFALVFESRKPQARELIVIAVLCAIAVAGRAAFFMLPQFKPVVALVILAGVCFGGETGFLVGAVTGFVSNFFFGQGTWTPWQMFAFGIIGFLAGVLFRKGLLRKTRGALCIYGGVAAIFIYGGIMNPASVLMWQANPNGAMFLSAYLMGLPFDLIHAAATVFFLWFLSGPMIEKLDRIKVKYGLIER</sequence>
<reference evidence="11" key="2">
    <citation type="journal article" date="2021" name="PeerJ">
        <title>Extensive microbial diversity within the chicken gut microbiome revealed by metagenomics and culture.</title>
        <authorList>
            <person name="Gilroy R."/>
            <person name="Ravi A."/>
            <person name="Getino M."/>
            <person name="Pursley I."/>
            <person name="Horton D.L."/>
            <person name="Alikhan N.F."/>
            <person name="Baker D."/>
            <person name="Gharbi K."/>
            <person name="Hall N."/>
            <person name="Watson M."/>
            <person name="Adriaenssens E.M."/>
            <person name="Foster-Nyarko E."/>
            <person name="Jarju S."/>
            <person name="Secka A."/>
            <person name="Antonio M."/>
            <person name="Oren A."/>
            <person name="Chaudhuri R.R."/>
            <person name="La Ragione R."/>
            <person name="Hildebrand F."/>
            <person name="Pallen M.J."/>
        </authorList>
    </citation>
    <scope>NUCLEOTIDE SEQUENCE</scope>
    <source>
        <strain evidence="11">4920</strain>
    </source>
</reference>
<proteinExistence type="inferred from homology"/>
<dbReference type="Gene3D" id="3.40.50.300">
    <property type="entry name" value="P-loop containing nucleotide triphosphate hydrolases"/>
    <property type="match status" value="1"/>
</dbReference>
<evidence type="ECO:0000256" key="3">
    <source>
        <dbReference type="ARBA" id="ARBA00022448"/>
    </source>
</evidence>
<feature type="transmembrane region" description="Helical" evidence="9">
    <location>
        <begin position="443"/>
        <end position="463"/>
    </location>
</feature>
<evidence type="ECO:0000256" key="2">
    <source>
        <dbReference type="ARBA" id="ARBA00005417"/>
    </source>
</evidence>
<dbReference type="Gene3D" id="1.10.1760.20">
    <property type="match status" value="1"/>
</dbReference>
<dbReference type="SMART" id="SM00382">
    <property type="entry name" value="AAA"/>
    <property type="match status" value="1"/>
</dbReference>
<dbReference type="GO" id="GO:0042626">
    <property type="term" value="F:ATPase-coupled transmembrane transporter activity"/>
    <property type="evidence" value="ECO:0007669"/>
    <property type="project" value="TreeGrafter"/>
</dbReference>
<feature type="transmembrane region" description="Helical" evidence="9">
    <location>
        <begin position="536"/>
        <end position="560"/>
    </location>
</feature>
<dbReference type="SUPFAM" id="SSF52540">
    <property type="entry name" value="P-loop containing nucleoside triphosphate hydrolases"/>
    <property type="match status" value="1"/>
</dbReference>
<dbReference type="GO" id="GO:0005524">
    <property type="term" value="F:ATP binding"/>
    <property type="evidence" value="ECO:0007669"/>
    <property type="project" value="UniProtKB-KW"/>
</dbReference>
<keyword evidence="9" id="KW-0812">Transmembrane</keyword>
<dbReference type="CDD" id="cd03225">
    <property type="entry name" value="ABC_cobalt_CbiO_domain1"/>
    <property type="match status" value="1"/>
</dbReference>
<evidence type="ECO:0000256" key="1">
    <source>
        <dbReference type="ARBA" id="ARBA00004202"/>
    </source>
</evidence>
<feature type="transmembrane region" description="Helical" evidence="9">
    <location>
        <begin position="505"/>
        <end position="524"/>
    </location>
</feature>
<dbReference type="GO" id="GO:0016887">
    <property type="term" value="F:ATP hydrolysis activity"/>
    <property type="evidence" value="ECO:0007669"/>
    <property type="project" value="InterPro"/>
</dbReference>